<evidence type="ECO:0000259" key="2">
    <source>
        <dbReference type="Pfam" id="PF13476"/>
    </source>
</evidence>
<dbReference type="GO" id="GO:0016887">
    <property type="term" value="F:ATP hydrolysis activity"/>
    <property type="evidence" value="ECO:0007669"/>
    <property type="project" value="InterPro"/>
</dbReference>
<dbReference type="SUPFAM" id="SSF52540">
    <property type="entry name" value="P-loop containing nucleoside triphosphate hydrolases"/>
    <property type="match status" value="1"/>
</dbReference>
<dbReference type="Gene3D" id="1.10.287.510">
    <property type="entry name" value="Helix hairpin bin"/>
    <property type="match status" value="1"/>
</dbReference>
<keyword evidence="3" id="KW-0378">Hydrolase</keyword>
<proteinExistence type="predicted"/>
<accession>A0A6J7WZ19</accession>
<dbReference type="PANTHER" id="PTHR32114:SF2">
    <property type="entry name" value="ABC TRANSPORTER ABCH.3"/>
    <property type="match status" value="1"/>
</dbReference>
<keyword evidence="3" id="KW-0255">Endonuclease</keyword>
<keyword evidence="1" id="KW-0175">Coiled coil</keyword>
<name>A0A6J7WZ19_9CAUD</name>
<protein>
    <submittedName>
        <fullName evidence="3">Endonuclease subunit</fullName>
    </submittedName>
</protein>
<dbReference type="EMBL" id="LR798294">
    <property type="protein sequence ID" value="CAB5221962.1"/>
    <property type="molecule type" value="Genomic_DNA"/>
</dbReference>
<dbReference type="Gene3D" id="3.40.50.300">
    <property type="entry name" value="P-loop containing nucleotide triphosphate hydrolases"/>
    <property type="match status" value="2"/>
</dbReference>
<dbReference type="GO" id="GO:0006302">
    <property type="term" value="P:double-strand break repair"/>
    <property type="evidence" value="ECO:0007669"/>
    <property type="project" value="InterPro"/>
</dbReference>
<feature type="domain" description="Rad50/SbcC-type AAA" evidence="2">
    <location>
        <begin position="8"/>
        <end position="230"/>
    </location>
</feature>
<feature type="coiled-coil region" evidence="1">
    <location>
        <begin position="209"/>
        <end position="281"/>
    </location>
</feature>
<dbReference type="GO" id="GO:0004519">
    <property type="term" value="F:endonuclease activity"/>
    <property type="evidence" value="ECO:0007669"/>
    <property type="project" value="UniProtKB-KW"/>
</dbReference>
<gene>
    <name evidence="3" type="ORF">UFOVP242_176</name>
</gene>
<dbReference type="SUPFAM" id="SSF75712">
    <property type="entry name" value="Rad50 coiled-coil Zn hook"/>
    <property type="match status" value="1"/>
</dbReference>
<sequence>MIKFKVIRWKNFLSTGSQFTEVRFDKSPTTLIVGENGAGKSTILDALCFALFNKPFRNINKPQLVNSINGKNMLVEVEFTIGNKDYKISRGGKPTVFEIHLNGELLNQDAAARDYQKYLEEHVLKLNYKSFTQIVILGSASFTPFMQLPAAHRREVIEDLLDIKIFTVMNTVLKEKANDVKLKLTDLDNKIELGKSKVKIQQDYIKTLEEDKQKKVEDVQKRISEANAEIAQLQLDVGQEQGQADLLQSGIMDGKEKRTKRSEVESLLRKLSERIKTQEKHVSFYDEHDVCPTCNQALDVQVKENAKASHQHKIGEIETAVQTLTEQLDAIETRLDEITLVEEKIAEHKSNIITLNTRIIASQNYIQKLNQDIPDAGADVSKLTEEQSKLKAIAKEVVTHSEAKNALVEERHYLDIASILLKDTGIKTKIIKQYLPVINKLVNKYLQAMDFFISFEIDEAFNEKIKSRHRDEFSYASFSEGEKAKIDLALLFTWRTIARMKNSASTNLLMLDEVFDGSLDINGTDFVMTILNTIGEDNNIFIISHKDALFDKFRSVIKFEKHQNFSKIAK</sequence>
<organism evidence="3">
    <name type="scientific">uncultured Caudovirales phage</name>
    <dbReference type="NCBI Taxonomy" id="2100421"/>
    <lineage>
        <taxon>Viruses</taxon>
        <taxon>Duplodnaviria</taxon>
        <taxon>Heunggongvirae</taxon>
        <taxon>Uroviricota</taxon>
        <taxon>Caudoviricetes</taxon>
        <taxon>Peduoviridae</taxon>
        <taxon>Maltschvirus</taxon>
        <taxon>Maltschvirus maltsch</taxon>
    </lineage>
</organism>
<dbReference type="PANTHER" id="PTHR32114">
    <property type="entry name" value="ABC TRANSPORTER ABCH.3"/>
    <property type="match status" value="1"/>
</dbReference>
<reference evidence="3" key="1">
    <citation type="submission" date="2020-05" db="EMBL/GenBank/DDBJ databases">
        <authorList>
            <person name="Chiriac C."/>
            <person name="Salcher M."/>
            <person name="Ghai R."/>
            <person name="Kavagutti S V."/>
        </authorList>
    </citation>
    <scope>NUCLEOTIDE SEQUENCE</scope>
</reference>
<keyword evidence="3" id="KW-0540">Nuclease</keyword>
<dbReference type="Pfam" id="PF13476">
    <property type="entry name" value="AAA_23"/>
    <property type="match status" value="1"/>
</dbReference>
<feature type="coiled-coil region" evidence="1">
    <location>
        <begin position="314"/>
        <end position="341"/>
    </location>
</feature>
<dbReference type="InterPro" id="IPR038729">
    <property type="entry name" value="Rad50/SbcC_AAA"/>
</dbReference>
<evidence type="ECO:0000313" key="3">
    <source>
        <dbReference type="EMBL" id="CAB5221962.1"/>
    </source>
</evidence>
<dbReference type="InterPro" id="IPR027417">
    <property type="entry name" value="P-loop_NTPase"/>
</dbReference>
<evidence type="ECO:0000256" key="1">
    <source>
        <dbReference type="SAM" id="Coils"/>
    </source>
</evidence>